<dbReference type="AlphaFoldDB" id="A0A3B1D4G5"/>
<proteinExistence type="predicted"/>
<reference evidence="1" key="1">
    <citation type="submission" date="2018-06" db="EMBL/GenBank/DDBJ databases">
        <authorList>
            <person name="Zhirakovskaya E."/>
        </authorList>
    </citation>
    <scope>NUCLEOTIDE SEQUENCE</scope>
</reference>
<sequence>MGLRYPVRWWRRTQETPALAGGIYCRMNKVKNALEINL</sequence>
<gene>
    <name evidence="1" type="ORF">MNBD_NITROSPINAE05-348</name>
</gene>
<protein>
    <submittedName>
        <fullName evidence="1">Uncharacterized protein</fullName>
    </submittedName>
</protein>
<dbReference type="EMBL" id="UOGG01000140">
    <property type="protein sequence ID" value="VAX31064.1"/>
    <property type="molecule type" value="Genomic_DNA"/>
</dbReference>
<accession>A0A3B1D4G5</accession>
<organism evidence="1">
    <name type="scientific">hydrothermal vent metagenome</name>
    <dbReference type="NCBI Taxonomy" id="652676"/>
    <lineage>
        <taxon>unclassified sequences</taxon>
        <taxon>metagenomes</taxon>
        <taxon>ecological metagenomes</taxon>
    </lineage>
</organism>
<evidence type="ECO:0000313" key="1">
    <source>
        <dbReference type="EMBL" id="VAX31064.1"/>
    </source>
</evidence>
<name>A0A3B1D4G5_9ZZZZ</name>
<feature type="non-terminal residue" evidence="1">
    <location>
        <position position="38"/>
    </location>
</feature>